<comment type="subcellular location">
    <subcellularLocation>
        <location evidence="9">Cytoplasm</location>
    </subcellularLocation>
</comment>
<dbReference type="InterPro" id="IPR013189">
    <property type="entry name" value="Glyco_hydro_32_C"/>
</dbReference>
<dbReference type="SMART" id="SM00640">
    <property type="entry name" value="Glyco_32"/>
    <property type="match status" value="1"/>
</dbReference>
<evidence type="ECO:0000256" key="6">
    <source>
        <dbReference type="ARBA" id="ARBA00023295"/>
    </source>
</evidence>
<dbReference type="InterPro" id="IPR051214">
    <property type="entry name" value="GH32_Enzymes"/>
</dbReference>
<comment type="similarity">
    <text evidence="2 8">Belongs to the glycosyl hydrolase 32 family.</text>
</comment>
<evidence type="ECO:0000256" key="3">
    <source>
        <dbReference type="ARBA" id="ARBA00012758"/>
    </source>
</evidence>
<dbReference type="SUPFAM" id="SSF49899">
    <property type="entry name" value="Concanavalin A-like lectins/glucanases"/>
    <property type="match status" value="1"/>
</dbReference>
<dbReference type="PANTHER" id="PTHR43101:SF1">
    <property type="entry name" value="BETA-FRUCTOSIDASE"/>
    <property type="match status" value="1"/>
</dbReference>
<dbReference type="InterPro" id="IPR013320">
    <property type="entry name" value="ConA-like_dom_sf"/>
</dbReference>
<keyword evidence="12" id="KW-1185">Reference proteome</keyword>
<accession>A0A0C2RHL9</accession>
<dbReference type="Pfam" id="PF00251">
    <property type="entry name" value="Glyco_hydro_32N"/>
    <property type="match status" value="1"/>
</dbReference>
<dbReference type="EC" id="3.2.1.26" evidence="3 8"/>
<dbReference type="Gene3D" id="2.115.10.20">
    <property type="entry name" value="Glycosyl hydrolase domain, family 43"/>
    <property type="match status" value="1"/>
</dbReference>
<keyword evidence="9" id="KW-0119">Carbohydrate metabolism</keyword>
<feature type="domain" description="YDG" evidence="10">
    <location>
        <begin position="1"/>
        <end position="80"/>
    </location>
</feature>
<dbReference type="InterPro" id="IPR013148">
    <property type="entry name" value="Glyco_hydro_32_N"/>
</dbReference>
<evidence type="ECO:0000256" key="7">
    <source>
        <dbReference type="ARBA" id="ARBA00033367"/>
    </source>
</evidence>
<dbReference type="NCBIfam" id="TIGR01322">
    <property type="entry name" value="scrB_fam"/>
    <property type="match status" value="1"/>
</dbReference>
<dbReference type="GO" id="GO:0004564">
    <property type="term" value="F:beta-fructofuranosidase activity"/>
    <property type="evidence" value="ECO:0007669"/>
    <property type="project" value="UniProtKB-EC"/>
</dbReference>
<evidence type="ECO:0000256" key="2">
    <source>
        <dbReference type="ARBA" id="ARBA00009902"/>
    </source>
</evidence>
<reference evidence="11 12" key="1">
    <citation type="submission" date="2015-01" db="EMBL/GenBank/DDBJ databases">
        <title>Genome sequencing of Jeotgalibacillus soli.</title>
        <authorList>
            <person name="Goh K.M."/>
            <person name="Chan K.-G."/>
            <person name="Yaakop A.S."/>
            <person name="Ee R."/>
            <person name="Gan H.M."/>
            <person name="Chan C.S."/>
        </authorList>
    </citation>
    <scope>NUCLEOTIDE SEQUENCE [LARGE SCALE GENOMIC DNA]</scope>
    <source>
        <strain evidence="11 12">P9</strain>
    </source>
</reference>
<dbReference type="PANTHER" id="PTHR43101">
    <property type="entry name" value="BETA-FRUCTOSIDASE"/>
    <property type="match status" value="1"/>
</dbReference>
<evidence type="ECO:0000256" key="4">
    <source>
        <dbReference type="ARBA" id="ARBA00019623"/>
    </source>
</evidence>
<dbReference type="InterPro" id="IPR006232">
    <property type="entry name" value="Suc6P_hydrolase"/>
</dbReference>
<evidence type="ECO:0000256" key="9">
    <source>
        <dbReference type="RuleBase" id="RU365015"/>
    </source>
</evidence>
<keyword evidence="9" id="KW-0963">Cytoplasm</keyword>
<proteinExistence type="inferred from homology"/>
<protein>
    <recommendedName>
        <fullName evidence="4 8">Sucrose-6-phosphate hydrolase</fullName>
        <ecNumber evidence="3 8">3.2.1.26</ecNumber>
    </recommendedName>
    <alternativeName>
        <fullName evidence="7 9">Invertase</fullName>
    </alternativeName>
</protein>
<evidence type="ECO:0000259" key="10">
    <source>
        <dbReference type="PROSITE" id="PS51015"/>
    </source>
</evidence>
<comment type="function">
    <text evidence="9">Enables the bacterium to metabolize sucrose as a sole carbon source.</text>
</comment>
<dbReference type="GO" id="GO:0005985">
    <property type="term" value="P:sucrose metabolic process"/>
    <property type="evidence" value="ECO:0007669"/>
    <property type="project" value="UniProtKB-UniPathway"/>
</dbReference>
<keyword evidence="5 8" id="KW-0378">Hydrolase</keyword>
<dbReference type="PATRIC" id="fig|889306.3.peg.1145"/>
<comment type="caution">
    <text evidence="11">The sequence shown here is derived from an EMBL/GenBank/DDBJ whole genome shotgun (WGS) entry which is preliminary data.</text>
</comment>
<dbReference type="InterPro" id="IPR018053">
    <property type="entry name" value="Glyco_hydro_32_AS"/>
</dbReference>
<dbReference type="UniPathway" id="UPA00238"/>
<dbReference type="PROSITE" id="PS51015">
    <property type="entry name" value="YDG"/>
    <property type="match status" value="1"/>
</dbReference>
<evidence type="ECO:0000313" key="11">
    <source>
        <dbReference type="EMBL" id="KIL49670.1"/>
    </source>
</evidence>
<dbReference type="Proteomes" id="UP000031938">
    <property type="component" value="Unassembled WGS sequence"/>
</dbReference>
<dbReference type="SUPFAM" id="SSF75005">
    <property type="entry name" value="Arabinanase/levansucrase/invertase"/>
    <property type="match status" value="1"/>
</dbReference>
<organism evidence="11 12">
    <name type="scientific">Jeotgalibacillus soli</name>
    <dbReference type="NCBI Taxonomy" id="889306"/>
    <lineage>
        <taxon>Bacteria</taxon>
        <taxon>Bacillati</taxon>
        <taxon>Bacillota</taxon>
        <taxon>Bacilli</taxon>
        <taxon>Bacillales</taxon>
        <taxon>Caryophanaceae</taxon>
        <taxon>Jeotgalibacillus</taxon>
    </lineage>
</organism>
<keyword evidence="6 8" id="KW-0326">Glycosidase</keyword>
<evidence type="ECO:0000256" key="1">
    <source>
        <dbReference type="ARBA" id="ARBA00004914"/>
    </source>
</evidence>
<dbReference type="AlphaFoldDB" id="A0A0C2RHL9"/>
<comment type="pathway">
    <text evidence="1 9">Glycan biosynthesis; sucrose metabolism.</text>
</comment>
<evidence type="ECO:0000256" key="5">
    <source>
        <dbReference type="ARBA" id="ARBA00022801"/>
    </source>
</evidence>
<dbReference type="Pfam" id="PF08244">
    <property type="entry name" value="Glyco_hydro_32C"/>
    <property type="match status" value="1"/>
</dbReference>
<dbReference type="InterPro" id="IPR023296">
    <property type="entry name" value="Glyco_hydro_beta-prop_sf"/>
</dbReference>
<comment type="catalytic activity">
    <reaction evidence="8">
        <text>Hydrolysis of terminal non-reducing beta-D-fructofuranoside residues in beta-D-fructofuranosides.</text>
        <dbReference type="EC" id="3.2.1.26"/>
    </reaction>
</comment>
<dbReference type="GO" id="GO:0005737">
    <property type="term" value="C:cytoplasm"/>
    <property type="evidence" value="ECO:0007669"/>
    <property type="project" value="UniProtKB-SubCell"/>
</dbReference>
<gene>
    <name evidence="11" type="ORF">KP78_11380</name>
</gene>
<dbReference type="PROSITE" id="PS00609">
    <property type="entry name" value="GLYCOSYL_HYDROL_F32"/>
    <property type="match status" value="1"/>
</dbReference>
<dbReference type="InterPro" id="IPR001362">
    <property type="entry name" value="Glyco_hydro_32"/>
</dbReference>
<sequence length="483" mass="55030">MKAVTKDQELRNLAYAEIQQHQKLVEADPYRLLYHLMPPVGLLNDPNGVIQWQGIYHVFYQWMPFDTDHGAKFWGHYTSTDLVNWKHEEIGLTPSEWFEKNGCYSGSAIDHEGELRLYYTGNVKDEQGERQSYQCLATSYDGSVFHKKGVVLELPDGYTAHFRDPKVWKEGSDWYMVVGAQSTDEKGMVALFHSKDGLEWSHLGAIAGSGIGSLGEFGYMWECPDLFTLNEQDLLIVSPQGLEADGLHYQNVYQAGYFIGKLDCQKAAFEHGNFTELDRGFDFYAPQTTSDDKGRRLLIGWMSVPDQNEQEHPTIKHKWIHNLTLPRELTLVNGKLFQAPAEELKELRKNQAVDAEVALSNEKIVWPGLNGKTMELELTDIDLANAQLVEIGVRDHARIIYEPAKKLFTLARKSYVDGNWEKRQCKLSSLLSLTVYLDHSSIEIFINGGEEVFSARIFPDPENETIFILADGTLKGNLKKWDL</sequence>
<dbReference type="CDD" id="cd18623">
    <property type="entry name" value="GH32_ScrB-like"/>
    <property type="match status" value="1"/>
</dbReference>
<dbReference type="STRING" id="889306.KP78_11380"/>
<dbReference type="Gene3D" id="2.60.120.560">
    <property type="entry name" value="Exo-inulinase, domain 1"/>
    <property type="match status" value="1"/>
</dbReference>
<dbReference type="EMBL" id="JXRP01000009">
    <property type="protein sequence ID" value="KIL49670.1"/>
    <property type="molecule type" value="Genomic_DNA"/>
</dbReference>
<evidence type="ECO:0000256" key="8">
    <source>
        <dbReference type="RuleBase" id="RU362110"/>
    </source>
</evidence>
<evidence type="ECO:0000313" key="12">
    <source>
        <dbReference type="Proteomes" id="UP000031938"/>
    </source>
</evidence>
<name>A0A0C2RHL9_9BACL</name>
<dbReference type="InterPro" id="IPR003105">
    <property type="entry name" value="SRA_YDG"/>
</dbReference>